<feature type="compositionally biased region" description="Basic and acidic residues" evidence="1">
    <location>
        <begin position="1165"/>
        <end position="1175"/>
    </location>
</feature>
<dbReference type="GO" id="GO:0010212">
    <property type="term" value="P:response to ionizing radiation"/>
    <property type="evidence" value="ECO:0007669"/>
    <property type="project" value="InterPro"/>
</dbReference>
<feature type="compositionally biased region" description="Pro residues" evidence="1">
    <location>
        <begin position="1332"/>
        <end position="1344"/>
    </location>
</feature>
<dbReference type="GeneID" id="115360383"/>
<feature type="compositionally biased region" description="Basic and acidic residues" evidence="1">
    <location>
        <begin position="606"/>
        <end position="621"/>
    </location>
</feature>
<dbReference type="GO" id="GO:0003682">
    <property type="term" value="F:chromatin binding"/>
    <property type="evidence" value="ECO:0007669"/>
    <property type="project" value="TreeGrafter"/>
</dbReference>
<sequence length="1928" mass="212444">MALHNLVFVVDVDYGDHDSSDGVDVRNHHLKRAILRILLHFGYKYGFEKVRWGYKFFHSKAGRNVNFIPRGSDFKELKDKAFEDFEMEFEAKLDMRDKTCLSQPKQRPNPSASVQNAVKEALLDFQWDRPDITSPTKLSLRPRKSVRAGRGGISETEDVTGDGRNVLFVVSECPHSRTQLAEYLCLQNHATLKDIPEHILSKGLQEMLAQRQVVLHWIDSSSHLQVIRCEDHLGSDKLSEVLGQVGGRVVPMDSLLSLCCTQKPSSGRSKLDSGPGRELFSFESSIGYLLSSEQHYRLAFPVITGVLHWQQGDASQSCSVLVEPMSCRQRLLAEPVEVYLKSVLQGWDASSLTEASTESWVLQCSSSSSSSQGQAAFHHFLMELSAQALHMFAEVNDSSLVCSAILSPLSPFTALLTVLQPDVTLHSRLLTSEVITPATADTSTDLPDVVNSVLGVVYGIMEEEGDSGDAQLKDPQVPEWAQQELSQRSSLQTLSLTDRWFPQSDQSGVSSHFMESLRLLHAVPEQTEEEELCLLQQELVSGLAELYQTSQGLNNKRGTKRGAQRTPVKQKMKTMSRSLQMLNVARLNVKAQKNQTDAEPSGTEGRGPDRQGKRRSSDRSKSRGANTINFRSEAELLAHLKSSYEKIMAERDSSLIAGIQQLLSSVKTCLTTTPDLGLKTSILVQQHLLKSSKLIRQFYSTASDVERKVRECQLQVLLRFELCRLQLSEQNDSLDADQIVEEVADMLRIISLTKDPVCLTKFLQEEILPEFLTAVPRLLADVYHSLGTQLPEALVAALPAEFFSDDSVAKDSVSSSASSPPPSTAQNLVSDDGDRLQDLRNRSANKRRSGMLTRHRSMTETSQRQIEIPKKTTRAAKLKVSVALENPVPEPPPQKQTTQEVTKVRRNLFNQEIVSPSKKAKLPRSQSVSAVEGLKRKRSQESEERHKLLTKKVSETPLHKQVSNRLLYRQRMGRRSAPAEDCIVEESPVKPTEDLRRSPRIKKFARRHSTTFYSGSQARSRNLDRALSASQLSFSDSRISEVNLKTIRSPMRLLFGAAQSPGRPSKSAESYATRASRRGLSTDSDVFESPNKTPTKSPGKRGRAAHGNRTPRTPRTPRMTTTPKKPPSSRIQVHSVTESPAAGSSHESGVALRGSPFRSPTRRKLMVETPKKESPVKSPLKGILRTPVKALLDCKSLSDVLKSPSSRTPRKCVTWSPSPRKCGMAESSVIFKVPESPHSATKSSPGLMKTPTKLNSPFKSVNITTDVFMTPDKISHKRCSLSPKVMLTKISEILSNGSTSTQEKNQRSLERLHNKINTPVKDVKTDTVANPREPPLQSTPPPDHLVPYRPNTVTPTKRPGPVHQMITRSGRTPIKSSNVMSPCKPGFTPERDTTLSETSDTSSKSPGKRLRRIKSSQGVRKRTRQNLRSQSSESLSSKPHTESSSDETCDPVEKNMQSDLQEQRPQPEPSQTPENGSTSQTDSQQFESSCFSPATTDNDSMDIVDAAVVRTQLSGGVKMNISFSRKPSKSSEAFQSVGASPKPPLPSHGTPGRSYGFRQTPDRQQREAAARLGYSNEPPRFSTPRNSAKPSRRKGLGNANPLTYQVELEMQTSGIPKLKFRRTDSFNASDLATDGGPRSGAQSPTVGVKPSQLESPSALCSKHRDPGCVSPSVCTRVTPAKSTPGKGGSVQTFICQSYTPTRHPAGTMSPLGIAEVIPLTPSPQGVGKAITDNLNSWPRKKRAQTAVAGGKDRVLKGEPLLEELLEEAELGVSRLQDNEDNDDSVSYKGAPLALTSKQSLKGIDVLPVSPLVDLDWMETLAQQADRMDPQNGEDDMIWTAGNGDVKSMVTPPSSKVRKPVTASGILALTHSPLLFKGKTGSAAKKTPHLKDEATSDRGMGIEVELSPFSRPPRRSTTGKTYSRKRLLD</sequence>
<reference evidence="5" key="2">
    <citation type="submission" date="2025-08" db="UniProtKB">
        <authorList>
            <consortium name="Ensembl"/>
        </authorList>
    </citation>
    <scope>IDENTIFICATION</scope>
</reference>
<feature type="compositionally biased region" description="Basic residues" evidence="1">
    <location>
        <begin position="1406"/>
        <end position="1425"/>
    </location>
</feature>
<dbReference type="GO" id="GO:0006260">
    <property type="term" value="P:DNA replication"/>
    <property type="evidence" value="ECO:0007669"/>
    <property type="project" value="InterPro"/>
</dbReference>
<dbReference type="PANTHER" id="PTHR21556">
    <property type="entry name" value="TRESLIN"/>
    <property type="match status" value="1"/>
</dbReference>
<dbReference type="GO" id="GO:0005634">
    <property type="term" value="C:nucleus"/>
    <property type="evidence" value="ECO:0007669"/>
    <property type="project" value="InterPro"/>
</dbReference>
<feature type="region of interest" description="Disordered" evidence="1">
    <location>
        <begin position="1878"/>
        <end position="1928"/>
    </location>
</feature>
<dbReference type="GO" id="GO:0030174">
    <property type="term" value="P:regulation of DNA-templated DNA replication initiation"/>
    <property type="evidence" value="ECO:0007669"/>
    <property type="project" value="TreeGrafter"/>
</dbReference>
<dbReference type="Proteomes" id="UP000472263">
    <property type="component" value="Chromosome 6"/>
</dbReference>
<feature type="compositionally biased region" description="Low complexity" evidence="1">
    <location>
        <begin position="1110"/>
        <end position="1123"/>
    </location>
</feature>
<feature type="region of interest" description="Disordered" evidence="1">
    <location>
        <begin position="1055"/>
        <end position="1179"/>
    </location>
</feature>
<feature type="compositionally biased region" description="Basic and acidic residues" evidence="1">
    <location>
        <begin position="832"/>
        <end position="841"/>
    </location>
</feature>
<feature type="region of interest" description="Disordered" evidence="1">
    <location>
        <begin position="590"/>
        <end position="626"/>
    </location>
</feature>
<feature type="domain" description="Treslin N-terminal" evidence="3">
    <location>
        <begin position="23"/>
        <end position="203"/>
    </location>
</feature>
<protein>
    <submittedName>
        <fullName evidence="5">Uncharacterized protein</fullName>
    </submittedName>
</protein>
<feature type="region of interest" description="Disordered" evidence="1">
    <location>
        <begin position="1315"/>
        <end position="1502"/>
    </location>
</feature>
<evidence type="ECO:0000259" key="4">
    <source>
        <dbReference type="Pfam" id="PF21855"/>
    </source>
</evidence>
<keyword evidence="6" id="KW-1185">Reference proteome</keyword>
<dbReference type="GO" id="GO:0033314">
    <property type="term" value="P:mitotic DNA replication checkpoint signaling"/>
    <property type="evidence" value="ECO:0007669"/>
    <property type="project" value="InterPro"/>
</dbReference>
<dbReference type="InterPro" id="IPR032746">
    <property type="entry name" value="Treslin_M"/>
</dbReference>
<feature type="domain" description="Treslin STD" evidence="4">
    <location>
        <begin position="635"/>
        <end position="786"/>
    </location>
</feature>
<dbReference type="Ensembl" id="ENSMMDT00005040529.1">
    <property type="protein sequence ID" value="ENSMMDP00005039710.1"/>
    <property type="gene ID" value="ENSMMDG00005018380.1"/>
</dbReference>
<evidence type="ECO:0000259" key="2">
    <source>
        <dbReference type="Pfam" id="PF15292"/>
    </source>
</evidence>
<dbReference type="PANTHER" id="PTHR21556:SF2">
    <property type="entry name" value="TRESLIN"/>
    <property type="match status" value="1"/>
</dbReference>
<dbReference type="InParanoid" id="A0A667Z9D6"/>
<evidence type="ECO:0000313" key="5">
    <source>
        <dbReference type="Ensembl" id="ENSMMDP00005039710.1"/>
    </source>
</evidence>
<dbReference type="GO" id="GO:0007095">
    <property type="term" value="P:mitotic G2 DNA damage checkpoint signaling"/>
    <property type="evidence" value="ECO:0007669"/>
    <property type="project" value="TreeGrafter"/>
</dbReference>
<feature type="compositionally biased region" description="Basic and acidic residues" evidence="1">
    <location>
        <begin position="1560"/>
        <end position="1569"/>
    </location>
</feature>
<evidence type="ECO:0000256" key="1">
    <source>
        <dbReference type="SAM" id="MobiDB-lite"/>
    </source>
</evidence>
<dbReference type="OrthoDB" id="5812172at2759"/>
<feature type="region of interest" description="Disordered" evidence="1">
    <location>
        <begin position="1627"/>
        <end position="1659"/>
    </location>
</feature>
<feature type="compositionally biased region" description="Basic residues" evidence="1">
    <location>
        <begin position="843"/>
        <end position="856"/>
    </location>
</feature>
<proteinExistence type="predicted"/>
<feature type="compositionally biased region" description="Low complexity" evidence="1">
    <location>
        <begin position="1395"/>
        <end position="1405"/>
    </location>
</feature>
<dbReference type="InterPro" id="IPR053920">
    <property type="entry name" value="Treslin_STD"/>
</dbReference>
<dbReference type="Pfam" id="PF15292">
    <property type="entry name" value="Treslin_M"/>
    <property type="match status" value="1"/>
</dbReference>
<feature type="compositionally biased region" description="Basic residues" evidence="1">
    <location>
        <begin position="557"/>
        <end position="574"/>
    </location>
</feature>
<reference evidence="5" key="3">
    <citation type="submission" date="2025-09" db="UniProtKB">
        <authorList>
            <consortium name="Ensembl"/>
        </authorList>
    </citation>
    <scope>IDENTIFICATION</scope>
</reference>
<dbReference type="Pfam" id="PF21855">
    <property type="entry name" value="Treslin_STD"/>
    <property type="match status" value="1"/>
</dbReference>
<reference evidence="5" key="1">
    <citation type="submission" date="2019-06" db="EMBL/GenBank/DDBJ databases">
        <authorList>
            <consortium name="Wellcome Sanger Institute Data Sharing"/>
        </authorList>
    </citation>
    <scope>NUCLEOTIDE SEQUENCE [LARGE SCALE GENOMIC DNA]</scope>
</reference>
<feature type="compositionally biased region" description="Polar residues" evidence="1">
    <location>
        <begin position="1079"/>
        <end position="1096"/>
    </location>
</feature>
<dbReference type="GeneTree" id="ENSGT00390000005222"/>
<feature type="region of interest" description="Disordered" evidence="1">
    <location>
        <begin position="1523"/>
        <end position="1600"/>
    </location>
</feature>
<feature type="compositionally biased region" description="Polar residues" evidence="1">
    <location>
        <begin position="1523"/>
        <end position="1538"/>
    </location>
</feature>
<dbReference type="CTD" id="90381"/>
<feature type="region of interest" description="Disordered" evidence="1">
    <location>
        <begin position="551"/>
        <end position="574"/>
    </location>
</feature>
<feature type="region of interest" description="Disordered" evidence="1">
    <location>
        <begin position="917"/>
        <end position="945"/>
    </location>
</feature>
<dbReference type="Pfam" id="PF21854">
    <property type="entry name" value="Treslin_N"/>
    <property type="match status" value="1"/>
</dbReference>
<feature type="compositionally biased region" description="Polar residues" evidence="1">
    <location>
        <begin position="1455"/>
        <end position="1498"/>
    </location>
</feature>
<name>A0A667Z9D6_9TELE</name>
<evidence type="ECO:0000259" key="3">
    <source>
        <dbReference type="Pfam" id="PF21854"/>
    </source>
</evidence>
<dbReference type="InterPro" id="IPR026153">
    <property type="entry name" value="Treslin"/>
</dbReference>
<feature type="region of interest" description="Disordered" evidence="1">
    <location>
        <begin position="810"/>
        <end position="865"/>
    </location>
</feature>
<dbReference type="FunCoup" id="A0A667Z9D6">
    <property type="interactions" value="1436"/>
</dbReference>
<evidence type="ECO:0000313" key="6">
    <source>
        <dbReference type="Proteomes" id="UP000472263"/>
    </source>
</evidence>
<accession>A0A667Z9D6</accession>
<dbReference type="InterPro" id="IPR053919">
    <property type="entry name" value="Treslin_N"/>
</dbReference>
<dbReference type="RefSeq" id="XP_029909145.1">
    <property type="nucleotide sequence ID" value="XM_030053285.1"/>
</dbReference>
<feature type="domain" description="Treslin M" evidence="2">
    <location>
        <begin position="279"/>
        <end position="419"/>
    </location>
</feature>
<organism evidence="5 6">
    <name type="scientific">Myripristis murdjan</name>
    <name type="common">pinecone soldierfish</name>
    <dbReference type="NCBI Taxonomy" id="586833"/>
    <lineage>
        <taxon>Eukaryota</taxon>
        <taxon>Metazoa</taxon>
        <taxon>Chordata</taxon>
        <taxon>Craniata</taxon>
        <taxon>Vertebrata</taxon>
        <taxon>Euteleostomi</taxon>
        <taxon>Actinopterygii</taxon>
        <taxon>Neopterygii</taxon>
        <taxon>Teleostei</taxon>
        <taxon>Neoteleostei</taxon>
        <taxon>Acanthomorphata</taxon>
        <taxon>Holocentriformes</taxon>
        <taxon>Holocentridae</taxon>
        <taxon>Myripristis</taxon>
    </lineage>
</organism>
<feature type="compositionally biased region" description="Polar residues" evidence="1">
    <location>
        <begin position="1366"/>
        <end position="1380"/>
    </location>
</feature>
<gene>
    <name evidence="5" type="primary">ticrr</name>
</gene>